<evidence type="ECO:0000256" key="1">
    <source>
        <dbReference type="SAM" id="MobiDB-lite"/>
    </source>
</evidence>
<gene>
    <name evidence="2" type="ORF">OG477_43740</name>
</gene>
<reference evidence="2" key="1">
    <citation type="submission" date="2022-10" db="EMBL/GenBank/DDBJ databases">
        <title>The complete genomes of actinobacterial strains from the NBC collection.</title>
        <authorList>
            <person name="Joergensen T.S."/>
            <person name="Alvarez Arevalo M."/>
            <person name="Sterndorff E.B."/>
            <person name="Faurdal D."/>
            <person name="Vuksanovic O."/>
            <person name="Mourched A.-S."/>
            <person name="Charusanti P."/>
            <person name="Shaw S."/>
            <person name="Blin K."/>
            <person name="Weber T."/>
        </authorList>
    </citation>
    <scope>NUCLEOTIDE SEQUENCE</scope>
    <source>
        <strain evidence="2">NBC 00180</strain>
    </source>
</reference>
<proteinExistence type="predicted"/>
<organism evidence="2">
    <name type="scientific">Streptomyces sp. NBC_00180</name>
    <dbReference type="NCBI Taxonomy" id="2903632"/>
    <lineage>
        <taxon>Bacteria</taxon>
        <taxon>Bacillati</taxon>
        <taxon>Actinomycetota</taxon>
        <taxon>Actinomycetes</taxon>
        <taxon>Kitasatosporales</taxon>
        <taxon>Streptomycetaceae</taxon>
        <taxon>Streptomyces</taxon>
    </lineage>
</organism>
<dbReference type="EMBL" id="CP108140">
    <property type="protein sequence ID" value="WTP91713.1"/>
    <property type="molecule type" value="Genomic_DNA"/>
</dbReference>
<accession>A0AAU1I9P0</accession>
<dbReference type="Pfam" id="PF19979">
    <property type="entry name" value="DUF6415"/>
    <property type="match status" value="1"/>
</dbReference>
<sequence length="137" mass="14889">MTAAGQLWAGPVERRRPPLDREALTLLLGKVRTWQAFDGEALLDDVAAVLDDVIPAEEHVDELTERLLGHLMRLVTIAVAAEEEQRDAATARLKDQARTLSCEKVPGGPLQGRGAPAPNRLDHQRAAGKPLATKESM</sequence>
<protein>
    <submittedName>
        <fullName evidence="2">DUF6415 family natural product biosynthesis protein</fullName>
    </submittedName>
</protein>
<name>A0AAU1I9P0_9ACTN</name>
<dbReference type="AlphaFoldDB" id="A0AAU1I9P0"/>
<evidence type="ECO:0000313" key="2">
    <source>
        <dbReference type="EMBL" id="WTP91713.1"/>
    </source>
</evidence>
<feature type="region of interest" description="Disordered" evidence="1">
    <location>
        <begin position="89"/>
        <end position="137"/>
    </location>
</feature>
<dbReference type="InterPro" id="IPR046300">
    <property type="entry name" value="DUF6415"/>
</dbReference>